<evidence type="ECO:0000313" key="1">
    <source>
        <dbReference type="EMBL" id="GEN63670.1"/>
    </source>
</evidence>
<dbReference type="Proteomes" id="UP000321746">
    <property type="component" value="Unassembled WGS sequence"/>
</dbReference>
<comment type="caution">
    <text evidence="1">The sequence shown here is derived from an EMBL/GenBank/DDBJ whole genome shotgun (WGS) entry which is preliminary data.</text>
</comment>
<organism evidence="1 2">
    <name type="scientific">Acetobacter oeni</name>
    <dbReference type="NCBI Taxonomy" id="304077"/>
    <lineage>
        <taxon>Bacteria</taxon>
        <taxon>Pseudomonadati</taxon>
        <taxon>Pseudomonadota</taxon>
        <taxon>Alphaproteobacteria</taxon>
        <taxon>Acetobacterales</taxon>
        <taxon>Acetobacteraceae</taxon>
        <taxon>Acetobacter</taxon>
    </lineage>
</organism>
<sequence>MPRGFGNSSGQIITGGCDLASVAQKNSDDIRVITKTITTLSVINSQNIVTAGISFGGWLQMAMGTRPLPGTKAQILFYPIMHESDCPDDSKPLTDGAGKFGKATNLPTLWVQGDNDSSASATLWKAIYSLYETGNPITTLINIGIFGRDSHDLLDDPDGLSPWIKQADAFLKKSGLPGDVLTPAYLPVLPPLASGLGSIDDFTILPQQNDLMRQAYRTFLSKQAPRAFVTGDNVAVIGTVTIDPIGQALSSCRAATTNCQLYAYNDRVVWSGPGAQATVPESLIIPSGKTAGIFYSAIRTDCTARYLPALHILEKPQHGTATVVAKVMSHPGYTGLLAKCNAQYVKGSGIQYQPDAGYRGTDQMVIGKQNSETPNDVDKKIIYRITVK</sequence>
<evidence type="ECO:0008006" key="3">
    <source>
        <dbReference type="Google" id="ProtNLM"/>
    </source>
</evidence>
<accession>A0A511XL34</accession>
<gene>
    <name evidence="1" type="ORF">AOE01nite_18940</name>
</gene>
<evidence type="ECO:0000313" key="2">
    <source>
        <dbReference type="Proteomes" id="UP000321746"/>
    </source>
</evidence>
<dbReference type="PROSITE" id="PS51257">
    <property type="entry name" value="PROKAR_LIPOPROTEIN"/>
    <property type="match status" value="1"/>
</dbReference>
<dbReference type="InterPro" id="IPR029058">
    <property type="entry name" value="AB_hydrolase_fold"/>
</dbReference>
<reference evidence="1 2" key="1">
    <citation type="submission" date="2019-07" db="EMBL/GenBank/DDBJ databases">
        <title>Whole genome shotgun sequence of Acetobacter oeni NBRC 105207.</title>
        <authorList>
            <person name="Hosoyama A."/>
            <person name="Uohara A."/>
            <person name="Ohji S."/>
            <person name="Ichikawa N."/>
        </authorList>
    </citation>
    <scope>NUCLEOTIDE SEQUENCE [LARGE SCALE GENOMIC DNA]</scope>
    <source>
        <strain evidence="1 2">NBRC 105207</strain>
    </source>
</reference>
<proteinExistence type="predicted"/>
<keyword evidence="2" id="KW-1185">Reference proteome</keyword>
<protein>
    <recommendedName>
        <fullName evidence="3">Xaa-Pro dipeptidyl-peptidase-like domain-containing protein</fullName>
    </recommendedName>
</protein>
<name>A0A511XL34_9PROT</name>
<dbReference type="AlphaFoldDB" id="A0A511XL34"/>
<dbReference type="SUPFAM" id="SSF53474">
    <property type="entry name" value="alpha/beta-Hydrolases"/>
    <property type="match status" value="1"/>
</dbReference>
<dbReference type="EMBL" id="BJYG01000024">
    <property type="protein sequence ID" value="GEN63670.1"/>
    <property type="molecule type" value="Genomic_DNA"/>
</dbReference>
<dbReference type="Gene3D" id="3.40.50.1820">
    <property type="entry name" value="alpha/beta hydrolase"/>
    <property type="match status" value="1"/>
</dbReference>